<dbReference type="Proteomes" id="UP000282926">
    <property type="component" value="Unassembled WGS sequence"/>
</dbReference>
<gene>
    <name evidence="2" type="ORF">EA187_16005</name>
</gene>
<comment type="caution">
    <text evidence="2">The sequence shown here is derived from an EMBL/GenBank/DDBJ whole genome shotgun (WGS) entry which is preliminary data.</text>
</comment>
<dbReference type="PROSITE" id="PS51257">
    <property type="entry name" value="PROKAR_LIPOPROTEIN"/>
    <property type="match status" value="1"/>
</dbReference>
<organism evidence="2 3">
    <name type="scientific">Lujinxingia sediminis</name>
    <dbReference type="NCBI Taxonomy" id="2480984"/>
    <lineage>
        <taxon>Bacteria</taxon>
        <taxon>Deltaproteobacteria</taxon>
        <taxon>Bradymonadales</taxon>
        <taxon>Lujinxingiaceae</taxon>
        <taxon>Lujinxingia</taxon>
    </lineage>
</organism>
<accession>A0ABY0CQQ3</accession>
<feature type="chain" id="PRO_5045345100" description="Secreted protein" evidence="1">
    <location>
        <begin position="29"/>
        <end position="181"/>
    </location>
</feature>
<evidence type="ECO:0000313" key="3">
    <source>
        <dbReference type="Proteomes" id="UP000282926"/>
    </source>
</evidence>
<proteinExistence type="predicted"/>
<evidence type="ECO:0000313" key="2">
    <source>
        <dbReference type="EMBL" id="RVU42380.1"/>
    </source>
</evidence>
<reference evidence="2 3" key="1">
    <citation type="submission" date="2019-01" db="EMBL/GenBank/DDBJ databases">
        <title>Lujinxingia litoralis gen. nov., sp. nov. and Lujinxingia sediminis gen. nov., sp. nov., new members in the order Bradymonadales, isolated from coastal sediment.</title>
        <authorList>
            <person name="Li C.-M."/>
        </authorList>
    </citation>
    <scope>NUCLEOTIDE SEQUENCE [LARGE SCALE GENOMIC DNA]</scope>
    <source>
        <strain evidence="2 3">SEH01</strain>
    </source>
</reference>
<name>A0ABY0CQQ3_9DELT</name>
<keyword evidence="1" id="KW-0732">Signal</keyword>
<evidence type="ECO:0008006" key="4">
    <source>
        <dbReference type="Google" id="ProtNLM"/>
    </source>
</evidence>
<sequence>MNPRQLSTLLLATSSLAFLLAGCSPASSHTRDSNSGNSPQFANDFAAAYTHLHLIGADADAFDCGCYYEEDGFDSFEQCMTRTSVSHADRNNVMRCTYNLILDLPPAPGGVHDYVIRYQRADASYQYCKNLGADDCSGAESERQSDCRAPLVAEFEARPTDEASMRWLQLFDDAVMNAGCY</sequence>
<dbReference type="RefSeq" id="WP_127780918.1">
    <property type="nucleotide sequence ID" value="NZ_SADD01000012.1"/>
</dbReference>
<protein>
    <recommendedName>
        <fullName evidence="4">Secreted protein</fullName>
    </recommendedName>
</protein>
<feature type="signal peptide" evidence="1">
    <location>
        <begin position="1"/>
        <end position="28"/>
    </location>
</feature>
<keyword evidence="3" id="KW-1185">Reference proteome</keyword>
<evidence type="ECO:0000256" key="1">
    <source>
        <dbReference type="SAM" id="SignalP"/>
    </source>
</evidence>
<dbReference type="EMBL" id="SADD01000012">
    <property type="protein sequence ID" value="RVU42380.1"/>
    <property type="molecule type" value="Genomic_DNA"/>
</dbReference>